<dbReference type="InterPro" id="IPR045378">
    <property type="entry name" value="LNT_N"/>
</dbReference>
<evidence type="ECO:0000256" key="9">
    <source>
        <dbReference type="HAMAP-Rule" id="MF_01148"/>
    </source>
</evidence>
<proteinExistence type="inferred from homology"/>
<comment type="caution">
    <text evidence="9">Lacks conserved residue(s) required for the propagation of feature annotation.</text>
</comment>
<keyword evidence="7 9" id="KW-0472">Membrane</keyword>
<evidence type="ECO:0000313" key="12">
    <source>
        <dbReference type="Proteomes" id="UP000752013"/>
    </source>
</evidence>
<comment type="pathway">
    <text evidence="9">Protein modification; lipoprotein biosynthesis (N-acyl transfer).</text>
</comment>
<evidence type="ECO:0000256" key="4">
    <source>
        <dbReference type="ARBA" id="ARBA00022679"/>
    </source>
</evidence>
<comment type="subcellular location">
    <subcellularLocation>
        <location evidence="1 9">Cell membrane</location>
        <topology evidence="1 9">Multi-pass membrane protein</topology>
    </subcellularLocation>
</comment>
<dbReference type="Proteomes" id="UP000752013">
    <property type="component" value="Unassembled WGS sequence"/>
</dbReference>
<organism evidence="11 12">
    <name type="scientific">Entomospira nematocerorum</name>
    <dbReference type="NCBI Taxonomy" id="2719987"/>
    <lineage>
        <taxon>Bacteria</taxon>
        <taxon>Pseudomonadati</taxon>
        <taxon>Spirochaetota</taxon>
        <taxon>Spirochaetia</taxon>
        <taxon>Spirochaetales</taxon>
        <taxon>Spirochaetaceae</taxon>
        <taxon>Entomospira</taxon>
    </lineage>
</organism>
<keyword evidence="3 9" id="KW-1003">Cell membrane</keyword>
<protein>
    <recommendedName>
        <fullName evidence="9">Apolipoprotein N-acyltransferase</fullName>
        <shortName evidence="9">ALP N-acyltransferase</shortName>
        <ecNumber evidence="9">2.3.1.269</ecNumber>
    </recommendedName>
</protein>
<evidence type="ECO:0000256" key="1">
    <source>
        <dbReference type="ARBA" id="ARBA00004651"/>
    </source>
</evidence>
<name>A0A968KVD9_9SPIO</name>
<evidence type="ECO:0000259" key="10">
    <source>
        <dbReference type="PROSITE" id="PS50263"/>
    </source>
</evidence>
<dbReference type="Pfam" id="PF20154">
    <property type="entry name" value="LNT_N"/>
    <property type="match status" value="1"/>
</dbReference>
<evidence type="ECO:0000256" key="2">
    <source>
        <dbReference type="ARBA" id="ARBA00010065"/>
    </source>
</evidence>
<feature type="transmembrane region" description="Helical" evidence="9">
    <location>
        <begin position="29"/>
        <end position="47"/>
    </location>
</feature>
<keyword evidence="8 9" id="KW-0012">Acyltransferase</keyword>
<evidence type="ECO:0000256" key="5">
    <source>
        <dbReference type="ARBA" id="ARBA00022692"/>
    </source>
</evidence>
<dbReference type="AlphaFoldDB" id="A0A968KVD9"/>
<keyword evidence="4 9" id="KW-0808">Transferase</keyword>
<dbReference type="GO" id="GO:0042158">
    <property type="term" value="P:lipoprotein biosynthetic process"/>
    <property type="evidence" value="ECO:0007669"/>
    <property type="project" value="UniProtKB-UniRule"/>
</dbReference>
<feature type="transmembrane region" description="Helical" evidence="9">
    <location>
        <begin position="191"/>
        <end position="209"/>
    </location>
</feature>
<comment type="function">
    <text evidence="9">Catalyzes the phospholipid dependent N-acylation of the N-terminal cysteine of apolipoprotein, the last step in lipoprotein maturation.</text>
</comment>
<dbReference type="CDD" id="cd07571">
    <property type="entry name" value="ALP_N-acyl_transferase"/>
    <property type="match status" value="1"/>
</dbReference>
<comment type="similarity">
    <text evidence="2 9">Belongs to the CN hydrolase family. Apolipoprotein N-acyltransferase subfamily.</text>
</comment>
<dbReference type="Gene3D" id="3.60.110.10">
    <property type="entry name" value="Carbon-nitrogen hydrolase"/>
    <property type="match status" value="1"/>
</dbReference>
<keyword evidence="6 9" id="KW-1133">Transmembrane helix</keyword>
<dbReference type="Pfam" id="PF00795">
    <property type="entry name" value="CN_hydrolase"/>
    <property type="match status" value="1"/>
</dbReference>
<dbReference type="NCBIfam" id="TIGR00546">
    <property type="entry name" value="lnt"/>
    <property type="match status" value="1"/>
</dbReference>
<feature type="transmembrane region" description="Helical" evidence="9">
    <location>
        <begin position="54"/>
        <end position="74"/>
    </location>
</feature>
<dbReference type="PROSITE" id="PS50263">
    <property type="entry name" value="CN_HYDROLASE"/>
    <property type="match status" value="1"/>
</dbReference>
<comment type="caution">
    <text evidence="11">The sequence shown here is derived from an EMBL/GenBank/DDBJ whole genome shotgun (WGS) entry which is preliminary data.</text>
</comment>
<evidence type="ECO:0000256" key="6">
    <source>
        <dbReference type="ARBA" id="ARBA00022989"/>
    </source>
</evidence>
<accession>A0A968KVD9</accession>
<evidence type="ECO:0000313" key="11">
    <source>
        <dbReference type="EMBL" id="NIZ47208.1"/>
    </source>
</evidence>
<evidence type="ECO:0000256" key="7">
    <source>
        <dbReference type="ARBA" id="ARBA00023136"/>
    </source>
</evidence>
<feature type="domain" description="CN hydrolase" evidence="10">
    <location>
        <begin position="225"/>
        <end position="484"/>
    </location>
</feature>
<dbReference type="GO" id="GO:0016410">
    <property type="term" value="F:N-acyltransferase activity"/>
    <property type="evidence" value="ECO:0007669"/>
    <property type="project" value="UniProtKB-UniRule"/>
</dbReference>
<dbReference type="GO" id="GO:0005886">
    <property type="term" value="C:plasma membrane"/>
    <property type="evidence" value="ECO:0007669"/>
    <property type="project" value="UniProtKB-SubCell"/>
</dbReference>
<dbReference type="EC" id="2.3.1.269" evidence="9"/>
<gene>
    <name evidence="9 11" type="primary">lnt</name>
    <name evidence="11" type="ORF">HCT46_04675</name>
</gene>
<evidence type="ECO:0000256" key="8">
    <source>
        <dbReference type="ARBA" id="ARBA00023315"/>
    </source>
</evidence>
<dbReference type="RefSeq" id="WP_167703629.1">
    <property type="nucleotide sequence ID" value="NZ_CP118168.1"/>
</dbReference>
<dbReference type="PANTHER" id="PTHR38686">
    <property type="entry name" value="APOLIPOPROTEIN N-ACYLTRANSFERASE"/>
    <property type="match status" value="1"/>
</dbReference>
<dbReference type="PANTHER" id="PTHR38686:SF1">
    <property type="entry name" value="APOLIPOPROTEIN N-ACYLTRANSFERASE"/>
    <property type="match status" value="1"/>
</dbReference>
<dbReference type="SUPFAM" id="SSF56317">
    <property type="entry name" value="Carbon-nitrogen hydrolase"/>
    <property type="match status" value="1"/>
</dbReference>
<dbReference type="EMBL" id="JAATLK010000001">
    <property type="protein sequence ID" value="NIZ47208.1"/>
    <property type="molecule type" value="Genomic_DNA"/>
</dbReference>
<feature type="transmembrane region" description="Helical" evidence="9">
    <location>
        <begin position="502"/>
        <end position="527"/>
    </location>
</feature>
<dbReference type="InterPro" id="IPR004563">
    <property type="entry name" value="Apolipo_AcylTrfase"/>
</dbReference>
<feature type="transmembrane region" description="Helical" evidence="9">
    <location>
        <begin position="80"/>
        <end position="103"/>
    </location>
</feature>
<reference evidence="11" key="1">
    <citation type="submission" date="2020-03" db="EMBL/GenBank/DDBJ databases">
        <title>Spirochaetal bacteria isolated from arthropods constitute a novel genus Entomospira genus novum within the order Spirochaetales.</title>
        <authorList>
            <person name="Grana-Miraglia L."/>
            <person name="Sikutova S."/>
            <person name="Fingerle V."/>
            <person name="Sing A."/>
            <person name="Castillo-Ramirez S."/>
            <person name="Margos G."/>
            <person name="Rudolf I."/>
        </authorList>
    </citation>
    <scope>NUCLEOTIDE SEQUENCE</scope>
    <source>
        <strain evidence="11">BR208</strain>
    </source>
</reference>
<dbReference type="InterPro" id="IPR003010">
    <property type="entry name" value="C-N_Hydrolase"/>
</dbReference>
<keyword evidence="5 9" id="KW-0812">Transmembrane</keyword>
<dbReference type="HAMAP" id="MF_01148">
    <property type="entry name" value="Lnt"/>
    <property type="match status" value="1"/>
</dbReference>
<sequence>MRKLLLHSLYAITSGIMLSLVLPSDIASRGITLLAFIAIVPLLIATYKSRGYRELLWISILHGWTHAWMGRYWLAFFQNFGFTILIALSIGLSGVTFLALMAIKKTAYLPARSRVWAVAWIWTAFEYLRSVGFLADPWALLAYGFGQSRYIIQVIDITGPMGLSFITGLSNALIAQWFTTPTRHYYKHMRLPIQMFFMIIFLSSSYGVFRLHQSKKNLESSTEKAHILLVQQNLDSWNVTWSELVEEHIRAVQGVLPINSPLDMIVSSETTLLGDFHSIMSLSEMLPVSYPLATFIREMNTYHLFGAMSVNDDTYSYYNAAFLMNNVGDVTGSPYFKQQLVPFAEALPFSQVPFIGNMYRDFLGIPFLQQSGRDQSLFTLPLQSGGVLQFGVPICFEDAFPHISRKFVRQGAQALLNITNDSWSQRLSSQMQHMMIARYRAIETRRPLLRATNSGMTVYVNTWGDIAQMIPAFENSAMMVDLPVMTISMNTIYVLLGEWFSYTAILISLIYLIGAYNQSLSSVLSRVGKKFFRRERRAG</sequence>
<dbReference type="InterPro" id="IPR036526">
    <property type="entry name" value="C-N_Hydrolase_sf"/>
</dbReference>
<keyword evidence="12" id="KW-1185">Reference proteome</keyword>
<comment type="catalytic activity">
    <reaction evidence="9">
        <text>N-terminal S-1,2-diacyl-sn-glyceryl-L-cysteinyl-[lipoprotein] + a glycerophospholipid = N-acyl-S-1,2-diacyl-sn-glyceryl-L-cysteinyl-[lipoprotein] + a 2-acyl-sn-glycero-3-phospholipid + H(+)</text>
        <dbReference type="Rhea" id="RHEA:48228"/>
        <dbReference type="Rhea" id="RHEA-COMP:14681"/>
        <dbReference type="Rhea" id="RHEA-COMP:14684"/>
        <dbReference type="ChEBI" id="CHEBI:15378"/>
        <dbReference type="ChEBI" id="CHEBI:136912"/>
        <dbReference type="ChEBI" id="CHEBI:140656"/>
        <dbReference type="ChEBI" id="CHEBI:140657"/>
        <dbReference type="ChEBI" id="CHEBI:140660"/>
        <dbReference type="EC" id="2.3.1.269"/>
    </reaction>
</comment>
<evidence type="ECO:0000256" key="3">
    <source>
        <dbReference type="ARBA" id="ARBA00022475"/>
    </source>
</evidence>